<evidence type="ECO:0000256" key="3">
    <source>
        <dbReference type="ARBA" id="ARBA00022670"/>
    </source>
</evidence>
<gene>
    <name evidence="12" type="ORF">NPA09_02515</name>
</gene>
<name>A0ABY5J0G5_9BACT</name>
<evidence type="ECO:0000313" key="13">
    <source>
        <dbReference type="Proteomes" id="UP001059576"/>
    </source>
</evidence>
<feature type="transmembrane region" description="Helical" evidence="11">
    <location>
        <begin position="104"/>
        <end position="124"/>
    </location>
</feature>
<evidence type="ECO:0000256" key="1">
    <source>
        <dbReference type="ARBA" id="ARBA00006139"/>
    </source>
</evidence>
<dbReference type="EMBL" id="CP101808">
    <property type="protein sequence ID" value="UUD36752.1"/>
    <property type="molecule type" value="Genomic_DNA"/>
</dbReference>
<evidence type="ECO:0000256" key="11">
    <source>
        <dbReference type="SAM" id="Phobius"/>
    </source>
</evidence>
<feature type="transmembrane region" description="Helical" evidence="11">
    <location>
        <begin position="30"/>
        <end position="50"/>
    </location>
</feature>
<keyword evidence="4 11" id="KW-0812">Transmembrane</keyword>
<feature type="transmembrane region" description="Helical" evidence="11">
    <location>
        <begin position="131"/>
        <end position="151"/>
    </location>
</feature>
<dbReference type="PANTHER" id="PTHR33695">
    <property type="entry name" value="LIPOPROTEIN SIGNAL PEPTIDASE"/>
    <property type="match status" value="1"/>
</dbReference>
<keyword evidence="2" id="KW-1003">Cell membrane</keyword>
<evidence type="ECO:0000313" key="12">
    <source>
        <dbReference type="EMBL" id="UUD36752.1"/>
    </source>
</evidence>
<feature type="compositionally biased region" description="Polar residues" evidence="10">
    <location>
        <begin position="221"/>
        <end position="230"/>
    </location>
</feature>
<comment type="similarity">
    <text evidence="1 9">Belongs to the peptidase A8 family.</text>
</comment>
<evidence type="ECO:0000256" key="4">
    <source>
        <dbReference type="ARBA" id="ARBA00022692"/>
    </source>
</evidence>
<keyword evidence="3" id="KW-0645">Protease</keyword>
<keyword evidence="7 11" id="KW-1133">Transmembrane helix</keyword>
<feature type="region of interest" description="Disordered" evidence="10">
    <location>
        <begin position="199"/>
        <end position="230"/>
    </location>
</feature>
<proteinExistence type="inferred from homology"/>
<evidence type="ECO:0000256" key="6">
    <source>
        <dbReference type="ARBA" id="ARBA00022801"/>
    </source>
</evidence>
<dbReference type="RefSeq" id="WP_129723162.1">
    <property type="nucleotide sequence ID" value="NZ_CP101808.1"/>
</dbReference>
<evidence type="ECO:0000256" key="9">
    <source>
        <dbReference type="RuleBase" id="RU004181"/>
    </source>
</evidence>
<keyword evidence="6" id="KW-0378">Hydrolase</keyword>
<keyword evidence="8 11" id="KW-0472">Membrane</keyword>
<evidence type="ECO:0000256" key="10">
    <source>
        <dbReference type="SAM" id="MobiDB-lite"/>
    </source>
</evidence>
<dbReference type="PRINTS" id="PR00781">
    <property type="entry name" value="LIPOSIGPTASE"/>
</dbReference>
<dbReference type="Proteomes" id="UP001059576">
    <property type="component" value="Chromosome"/>
</dbReference>
<evidence type="ECO:0000256" key="5">
    <source>
        <dbReference type="ARBA" id="ARBA00022750"/>
    </source>
</evidence>
<accession>A0ABY5J0G5</accession>
<evidence type="ECO:0000256" key="2">
    <source>
        <dbReference type="ARBA" id="ARBA00022475"/>
    </source>
</evidence>
<sequence>MANLANSWNDKVKAFFIKTKHYFKNNWKKILFNYLYFFAMLTALFILDFATKRTLFVFEDGSKDFHGFTQGEYDVDASKFQDFKIIGIRSVGHVGVTFMRTKNIAFIQTISLIIFISILIGVAFMRNLFTILTIGVVAAGDLGNLVDRFLYHGMVKDIFYMPWLDRGTFNFADVCLTLGCVIIVGYMIYQIIYEHKKKEKHPENSQNNDLSGESKKDEEQQNFNNNLKMS</sequence>
<reference evidence="12" key="1">
    <citation type="submission" date="2022-07" db="EMBL/GenBank/DDBJ databases">
        <title>Complete genome of Mycoplasma equigenitalium type strain T37.</title>
        <authorList>
            <person name="Spergser J."/>
        </authorList>
    </citation>
    <scope>NUCLEOTIDE SEQUENCE</scope>
    <source>
        <strain evidence="12">T37</strain>
    </source>
</reference>
<feature type="transmembrane region" description="Helical" evidence="11">
    <location>
        <begin position="171"/>
        <end position="192"/>
    </location>
</feature>
<keyword evidence="13" id="KW-1185">Reference proteome</keyword>
<evidence type="ECO:0000256" key="8">
    <source>
        <dbReference type="ARBA" id="ARBA00023136"/>
    </source>
</evidence>
<protein>
    <submittedName>
        <fullName evidence="12">Signal peptidase II</fullName>
    </submittedName>
</protein>
<organism evidence="12 13">
    <name type="scientific">Mycoplasmopsis equigenitalium</name>
    <dbReference type="NCBI Taxonomy" id="114883"/>
    <lineage>
        <taxon>Bacteria</taxon>
        <taxon>Bacillati</taxon>
        <taxon>Mycoplasmatota</taxon>
        <taxon>Mycoplasmoidales</taxon>
        <taxon>Metamycoplasmataceae</taxon>
        <taxon>Mycoplasmopsis</taxon>
    </lineage>
</organism>
<evidence type="ECO:0000256" key="7">
    <source>
        <dbReference type="ARBA" id="ARBA00022989"/>
    </source>
</evidence>
<dbReference type="InterPro" id="IPR001872">
    <property type="entry name" value="Peptidase_A8"/>
</dbReference>
<keyword evidence="5" id="KW-0064">Aspartyl protease</keyword>
<dbReference type="PANTHER" id="PTHR33695:SF1">
    <property type="entry name" value="LIPOPROTEIN SIGNAL PEPTIDASE"/>
    <property type="match status" value="1"/>
</dbReference>
<dbReference type="Pfam" id="PF01252">
    <property type="entry name" value="Peptidase_A8"/>
    <property type="match status" value="1"/>
</dbReference>